<evidence type="ECO:0000259" key="13">
    <source>
        <dbReference type="Pfam" id="PF05662"/>
    </source>
</evidence>
<sequence length="363" mass="35355">MSSTNSNLINLGQTVNNIVENGTPYFHAKSTAADSIASGQESVAIGPRSVASGANSFAAGNGAKATADGAIAVGFGAQATGNNAIAIGTGALASGSQAFGANSRAGNGGAAFGDNADAGGTELSQAQGVSKGTAIGFGAVVQQSGGVALGSGSVASRPAGVPGYVPGNAPENQQAAIARTTGTQAAVSVGDASGGQFRQITGVAAGSADSDAANIAQLKAASSASQASSAQYETNPDGSINYNQITLGGGQAPGGTRISNVAPGILPNDAVNVEQLNQVRSQVGAVARIAYSGIAMATAMSSLPQAMTPGKSLVSLGTGTYSGYAAVAFGYSARSEDGKWIYKVNGAYAGQRFNLGVGVGYEW</sequence>
<evidence type="ECO:0000256" key="9">
    <source>
        <dbReference type="ARBA" id="ARBA00023136"/>
    </source>
</evidence>
<evidence type="ECO:0000256" key="6">
    <source>
        <dbReference type="ARBA" id="ARBA00022692"/>
    </source>
</evidence>
<name>A0AAW8D7A2_9BURK</name>
<dbReference type="InterPro" id="IPR011049">
    <property type="entry name" value="Serralysin-like_metalloprot_C"/>
</dbReference>
<dbReference type="GO" id="GO:0015031">
    <property type="term" value="P:protein transport"/>
    <property type="evidence" value="ECO:0007669"/>
    <property type="project" value="UniProtKB-KW"/>
</dbReference>
<dbReference type="AlphaFoldDB" id="A0AAW8D7A2"/>
<dbReference type="GO" id="GO:0009279">
    <property type="term" value="C:cell outer membrane"/>
    <property type="evidence" value="ECO:0007669"/>
    <property type="project" value="UniProtKB-SubCell"/>
</dbReference>
<evidence type="ECO:0000256" key="1">
    <source>
        <dbReference type="ARBA" id="ARBA00004241"/>
    </source>
</evidence>
<evidence type="ECO:0000256" key="7">
    <source>
        <dbReference type="ARBA" id="ARBA00022729"/>
    </source>
</evidence>
<keyword evidence="6" id="KW-0812">Transmembrane</keyword>
<evidence type="ECO:0000256" key="2">
    <source>
        <dbReference type="ARBA" id="ARBA00004442"/>
    </source>
</evidence>
<dbReference type="Gene3D" id="3.30.1300.30">
    <property type="entry name" value="GSPII I/J protein-like"/>
    <property type="match status" value="1"/>
</dbReference>
<dbReference type="GO" id="GO:0009986">
    <property type="term" value="C:cell surface"/>
    <property type="evidence" value="ECO:0007669"/>
    <property type="project" value="UniProtKB-SubCell"/>
</dbReference>
<dbReference type="InterPro" id="IPR008635">
    <property type="entry name" value="Coiled_stalk_dom"/>
</dbReference>
<protein>
    <submittedName>
        <fullName evidence="14">Autotransporter adhesin</fullName>
    </submittedName>
</protein>
<comment type="similarity">
    <text evidence="3">Belongs to the autotransporter-2 (AT-2) (TC 1.B.40) family.</text>
</comment>
<keyword evidence="9" id="KW-0472">Membrane</keyword>
<proteinExistence type="inferred from homology"/>
<dbReference type="SUPFAM" id="SSF54523">
    <property type="entry name" value="Pili subunits"/>
    <property type="match status" value="1"/>
</dbReference>
<reference evidence="14" key="1">
    <citation type="submission" date="2023-07" db="EMBL/GenBank/DDBJ databases">
        <title>Sorghum-associated microbial communities from plants grown in Nebraska, USA.</title>
        <authorList>
            <person name="Schachtman D."/>
        </authorList>
    </citation>
    <scope>NUCLEOTIDE SEQUENCE</scope>
    <source>
        <strain evidence="14">DS3754</strain>
    </source>
</reference>
<dbReference type="InterPro" id="IPR045584">
    <property type="entry name" value="Pilin-like"/>
</dbReference>
<evidence type="ECO:0000259" key="12">
    <source>
        <dbReference type="Pfam" id="PF05658"/>
    </source>
</evidence>
<keyword evidence="7" id="KW-0732">Signal</keyword>
<evidence type="ECO:0000259" key="11">
    <source>
        <dbReference type="Pfam" id="PF03895"/>
    </source>
</evidence>
<evidence type="ECO:0000256" key="8">
    <source>
        <dbReference type="ARBA" id="ARBA00022927"/>
    </source>
</evidence>
<feature type="domain" description="Trimeric autotransporter adhesin YadA-like stalk" evidence="13">
    <location>
        <begin position="199"/>
        <end position="230"/>
    </location>
</feature>
<comment type="caution">
    <text evidence="14">The sequence shown here is derived from an EMBL/GenBank/DDBJ whole genome shotgun (WGS) entry which is preliminary data.</text>
</comment>
<dbReference type="CDD" id="cd12820">
    <property type="entry name" value="LbR_YadA-like"/>
    <property type="match status" value="1"/>
</dbReference>
<feature type="domain" description="Trimeric autotransporter adhesin YadA-like C-terminal membrane anchor" evidence="11">
    <location>
        <begin position="304"/>
        <end position="363"/>
    </location>
</feature>
<dbReference type="Proteomes" id="UP001242045">
    <property type="component" value="Unassembled WGS sequence"/>
</dbReference>
<feature type="domain" description="Trimeric autotransporter adhesin YadA-like head" evidence="12">
    <location>
        <begin position="133"/>
        <end position="153"/>
    </location>
</feature>
<evidence type="ECO:0000256" key="10">
    <source>
        <dbReference type="ARBA" id="ARBA00023237"/>
    </source>
</evidence>
<dbReference type="Pfam" id="PF03895">
    <property type="entry name" value="YadA_anchor"/>
    <property type="match status" value="1"/>
</dbReference>
<keyword evidence="10" id="KW-0998">Cell outer membrane</keyword>
<dbReference type="SUPFAM" id="SSF101967">
    <property type="entry name" value="Adhesin YadA, collagen-binding domain"/>
    <property type="match status" value="2"/>
</dbReference>
<comment type="subcellular location">
    <subcellularLocation>
        <location evidence="2">Cell outer membrane</location>
    </subcellularLocation>
    <subcellularLocation>
        <location evidence="1">Cell surface</location>
    </subcellularLocation>
</comment>
<keyword evidence="8" id="KW-0653">Protein transport</keyword>
<evidence type="ECO:0000313" key="15">
    <source>
        <dbReference type="Proteomes" id="UP001242045"/>
    </source>
</evidence>
<feature type="domain" description="Trimeric autotransporter adhesin YadA-like head" evidence="12">
    <location>
        <begin position="37"/>
        <end position="63"/>
    </location>
</feature>
<feature type="domain" description="Trimeric autotransporter adhesin YadA-like stalk" evidence="13">
    <location>
        <begin position="257"/>
        <end position="293"/>
    </location>
</feature>
<evidence type="ECO:0000256" key="3">
    <source>
        <dbReference type="ARBA" id="ARBA00005848"/>
    </source>
</evidence>
<keyword evidence="5" id="KW-1134">Transmembrane beta strand</keyword>
<gene>
    <name evidence="14" type="ORF">J2W31_006217</name>
</gene>
<dbReference type="EMBL" id="JAUSRD010000024">
    <property type="protein sequence ID" value="MDP9897075.1"/>
    <property type="molecule type" value="Genomic_DNA"/>
</dbReference>
<evidence type="ECO:0000313" key="14">
    <source>
        <dbReference type="EMBL" id="MDP9897075.1"/>
    </source>
</evidence>
<dbReference type="Pfam" id="PF05658">
    <property type="entry name" value="YadA_head"/>
    <property type="match status" value="3"/>
</dbReference>
<accession>A0AAW8D7A2</accession>
<evidence type="ECO:0000256" key="5">
    <source>
        <dbReference type="ARBA" id="ARBA00022452"/>
    </source>
</evidence>
<keyword evidence="4" id="KW-0813">Transport</keyword>
<dbReference type="InterPro" id="IPR005594">
    <property type="entry name" value="YadA_C"/>
</dbReference>
<dbReference type="RefSeq" id="WP_307698959.1">
    <property type="nucleotide sequence ID" value="NZ_JAUSSA010000025.1"/>
</dbReference>
<organism evidence="14 15">
    <name type="scientific">Variovorax boronicumulans</name>
    <dbReference type="NCBI Taxonomy" id="436515"/>
    <lineage>
        <taxon>Bacteria</taxon>
        <taxon>Pseudomonadati</taxon>
        <taxon>Pseudomonadota</taxon>
        <taxon>Betaproteobacteria</taxon>
        <taxon>Burkholderiales</taxon>
        <taxon>Comamonadaceae</taxon>
        <taxon>Variovorax</taxon>
    </lineage>
</organism>
<dbReference type="Pfam" id="PF05662">
    <property type="entry name" value="YadA_stalk"/>
    <property type="match status" value="2"/>
</dbReference>
<dbReference type="InterPro" id="IPR008640">
    <property type="entry name" value="Adhesin_Head_dom"/>
</dbReference>
<evidence type="ECO:0000256" key="4">
    <source>
        <dbReference type="ARBA" id="ARBA00022448"/>
    </source>
</evidence>
<dbReference type="Gene3D" id="2.150.10.10">
    <property type="entry name" value="Serralysin-like metalloprotease, C-terminal"/>
    <property type="match status" value="3"/>
</dbReference>
<feature type="domain" description="Trimeric autotransporter adhesin YadA-like head" evidence="12">
    <location>
        <begin position="65"/>
        <end position="91"/>
    </location>
</feature>